<dbReference type="InterPro" id="IPR007527">
    <property type="entry name" value="Znf_SWIM"/>
</dbReference>
<dbReference type="GO" id="GO:0008270">
    <property type="term" value="F:zinc ion binding"/>
    <property type="evidence" value="ECO:0007669"/>
    <property type="project" value="UniProtKB-KW"/>
</dbReference>
<evidence type="ECO:0000259" key="9">
    <source>
        <dbReference type="PROSITE" id="PS50158"/>
    </source>
</evidence>
<keyword evidence="1" id="KW-0815">Transposition</keyword>
<dbReference type="OrthoDB" id="1418370at2759"/>
<dbReference type="PROSITE" id="PS01007">
    <property type="entry name" value="TRANSPOSASE_MUTATOR"/>
    <property type="match status" value="1"/>
</dbReference>
<feature type="region of interest" description="Disordered" evidence="8">
    <location>
        <begin position="641"/>
        <end position="719"/>
    </location>
</feature>
<dbReference type="InterPro" id="IPR001207">
    <property type="entry name" value="Transposase_mutator"/>
</dbReference>
<keyword evidence="4" id="KW-0862">Zinc</keyword>
<dbReference type="Pfam" id="PF04434">
    <property type="entry name" value="SWIM"/>
    <property type="match status" value="1"/>
</dbReference>
<dbReference type="PANTHER" id="PTHR31973:SF187">
    <property type="entry name" value="MUTATOR TRANSPOSASE MUDRA PROTEIN"/>
    <property type="match status" value="1"/>
</dbReference>
<dbReference type="Pfam" id="PF10551">
    <property type="entry name" value="MULE"/>
    <property type="match status" value="1"/>
</dbReference>
<feature type="domain" description="CCHC-type" evidence="9">
    <location>
        <begin position="630"/>
        <end position="644"/>
    </location>
</feature>
<evidence type="ECO:0000256" key="3">
    <source>
        <dbReference type="ARBA" id="ARBA00022771"/>
    </source>
</evidence>
<keyword evidence="6" id="KW-0233">DNA recombination</keyword>
<sequence length="719" mass="82540">MVILITDDSIGEDDIQRTRNGDKEAFVSDSESDSESESKSDEDDDVNRNQGKITGKLVESDGEDSDKASFEPTGYASYSEHMRTPESTDDEGSSKLKFPVFNSNAIFGEVKIEEGMEFIKLEDFKNAVKDVNIALGRQIKWKKNDKERARAICCVEECPWVAFCSWNSSSCTYQIKTFNPEHTCYKGFRNKIASRDWGTKNSKISRRRLREGAIWTNLDYLAELRRSNRGSTTKMDVLPRLESPPLFQRLYVCLDACKKGFKAGCRPLIGLDGCFLKGYYGGQLLSAVAQDANNQFYVIAYFVVDAETKDNWKWFLTLLESDIGDHVTYGWNFISDQQKGLLPALKEVMPRAYHRNCALHIWKNFIKQFKDKELRGSVWQCAKSTTEPEFNAHMNKLKALNEKAWTYLNNIDKTAWVKAYFSHWPKLYNITNNMCEVWNSKIVKYREKPILTMMEGLRCYLMRRMASHKRVLATYKSILPPVQQKKIEELKVESNKWTPQITGDDLYEVRRHGTSLGVNLMLQTCTCQIWQLTGMPCIHAIAAIAHKVDKPENYVHQWLTMEALNATYDHYIRPVNSQEYWEITMHSKPEPPKLKRPIGRPKKHRRKDAISEDMPGSGTRKVKRRYEVICLKCGEAGHYEKTCKGPPKPGYVKKKKKVAKKKTTMESSSQSQPQSQTFSQHEQPQPPAVRPPPIVRPPPHPSVRPSPPLFIARPSTVGT</sequence>
<feature type="region of interest" description="Disordered" evidence="8">
    <location>
        <begin position="588"/>
        <end position="620"/>
    </location>
</feature>
<organism evidence="11 12">
    <name type="scientific">Trifolium subterraneum</name>
    <name type="common">Subterranean clover</name>
    <dbReference type="NCBI Taxonomy" id="3900"/>
    <lineage>
        <taxon>Eukaryota</taxon>
        <taxon>Viridiplantae</taxon>
        <taxon>Streptophyta</taxon>
        <taxon>Embryophyta</taxon>
        <taxon>Tracheophyta</taxon>
        <taxon>Spermatophyta</taxon>
        <taxon>Magnoliopsida</taxon>
        <taxon>eudicotyledons</taxon>
        <taxon>Gunneridae</taxon>
        <taxon>Pentapetalae</taxon>
        <taxon>rosids</taxon>
        <taxon>fabids</taxon>
        <taxon>Fabales</taxon>
        <taxon>Fabaceae</taxon>
        <taxon>Papilionoideae</taxon>
        <taxon>50 kb inversion clade</taxon>
        <taxon>NPAAA clade</taxon>
        <taxon>Hologalegina</taxon>
        <taxon>IRL clade</taxon>
        <taxon>Trifolieae</taxon>
        <taxon>Trifolium</taxon>
    </lineage>
</organism>
<evidence type="ECO:0000256" key="4">
    <source>
        <dbReference type="ARBA" id="ARBA00022833"/>
    </source>
</evidence>
<dbReference type="PROSITE" id="PS50158">
    <property type="entry name" value="ZF_CCHC"/>
    <property type="match status" value="1"/>
</dbReference>
<feature type="compositionally biased region" description="Low complexity" evidence="8">
    <location>
        <begin position="667"/>
        <end position="680"/>
    </location>
</feature>
<evidence type="ECO:0000259" key="10">
    <source>
        <dbReference type="PROSITE" id="PS50966"/>
    </source>
</evidence>
<dbReference type="GO" id="GO:0004803">
    <property type="term" value="F:transposase activity"/>
    <property type="evidence" value="ECO:0007669"/>
    <property type="project" value="InterPro"/>
</dbReference>
<dbReference type="Proteomes" id="UP000242715">
    <property type="component" value="Unassembled WGS sequence"/>
</dbReference>
<feature type="compositionally biased region" description="Acidic residues" evidence="8">
    <location>
        <begin position="30"/>
        <end position="45"/>
    </location>
</feature>
<keyword evidence="3 7" id="KW-0863">Zinc-finger</keyword>
<reference evidence="12" key="1">
    <citation type="journal article" date="2017" name="Front. Plant Sci.">
        <title>Climate Clever Clovers: New Paradigm to Reduce the Environmental Footprint of Ruminants by Breeding Low Methanogenic Forages Utilizing Haplotype Variation.</title>
        <authorList>
            <person name="Kaur P."/>
            <person name="Appels R."/>
            <person name="Bayer P.E."/>
            <person name="Keeble-Gagnere G."/>
            <person name="Wang J."/>
            <person name="Hirakawa H."/>
            <person name="Shirasawa K."/>
            <person name="Vercoe P."/>
            <person name="Stefanova K."/>
            <person name="Durmic Z."/>
            <person name="Nichols P."/>
            <person name="Revell C."/>
            <person name="Isobe S.N."/>
            <person name="Edwards D."/>
            <person name="Erskine W."/>
        </authorList>
    </citation>
    <scope>NUCLEOTIDE SEQUENCE [LARGE SCALE GENOMIC DNA]</scope>
    <source>
        <strain evidence="12">cv. Daliak</strain>
    </source>
</reference>
<evidence type="ECO:0000256" key="5">
    <source>
        <dbReference type="ARBA" id="ARBA00023125"/>
    </source>
</evidence>
<keyword evidence="12" id="KW-1185">Reference proteome</keyword>
<feature type="domain" description="SWIM-type" evidence="10">
    <location>
        <begin position="516"/>
        <end position="548"/>
    </location>
</feature>
<dbReference type="SMART" id="SM00575">
    <property type="entry name" value="ZnF_PMZ"/>
    <property type="match status" value="1"/>
</dbReference>
<evidence type="ECO:0000256" key="8">
    <source>
        <dbReference type="SAM" id="MobiDB-lite"/>
    </source>
</evidence>
<evidence type="ECO:0000256" key="1">
    <source>
        <dbReference type="ARBA" id="ARBA00022578"/>
    </source>
</evidence>
<dbReference type="AlphaFoldDB" id="A0A2Z6NM81"/>
<name>A0A2Z6NM81_TRISU</name>
<evidence type="ECO:0008006" key="13">
    <source>
        <dbReference type="Google" id="ProtNLM"/>
    </source>
</evidence>
<feature type="compositionally biased region" description="Pro residues" evidence="8">
    <location>
        <begin position="684"/>
        <end position="708"/>
    </location>
</feature>
<dbReference type="InterPro" id="IPR036875">
    <property type="entry name" value="Znf_CCHC_sf"/>
</dbReference>
<evidence type="ECO:0000256" key="7">
    <source>
        <dbReference type="PROSITE-ProRule" id="PRU00047"/>
    </source>
</evidence>
<gene>
    <name evidence="11" type="ORF">TSUD_348440</name>
</gene>
<feature type="compositionally biased region" description="Basic and acidic residues" evidence="8">
    <location>
        <begin position="14"/>
        <end position="26"/>
    </location>
</feature>
<dbReference type="GO" id="GO:0006313">
    <property type="term" value="P:DNA transposition"/>
    <property type="evidence" value="ECO:0007669"/>
    <property type="project" value="InterPro"/>
</dbReference>
<protein>
    <recommendedName>
        <fullName evidence="13">SWIM-type domain-containing protein</fullName>
    </recommendedName>
</protein>
<evidence type="ECO:0000256" key="2">
    <source>
        <dbReference type="ARBA" id="ARBA00022723"/>
    </source>
</evidence>
<keyword evidence="2" id="KW-0479">Metal-binding</keyword>
<dbReference type="GO" id="GO:0003677">
    <property type="term" value="F:DNA binding"/>
    <property type="evidence" value="ECO:0007669"/>
    <property type="project" value="UniProtKB-KW"/>
</dbReference>
<evidence type="ECO:0000313" key="12">
    <source>
        <dbReference type="Proteomes" id="UP000242715"/>
    </source>
</evidence>
<proteinExistence type="predicted"/>
<dbReference type="InterPro" id="IPR006564">
    <property type="entry name" value="Znf_PMZ"/>
</dbReference>
<dbReference type="PROSITE" id="PS50966">
    <property type="entry name" value="ZF_SWIM"/>
    <property type="match status" value="1"/>
</dbReference>
<accession>A0A2Z6NM81</accession>
<dbReference type="InterPro" id="IPR001878">
    <property type="entry name" value="Znf_CCHC"/>
</dbReference>
<dbReference type="PANTHER" id="PTHR31973">
    <property type="entry name" value="POLYPROTEIN, PUTATIVE-RELATED"/>
    <property type="match status" value="1"/>
</dbReference>
<feature type="region of interest" description="Disordered" evidence="8">
    <location>
        <begin position="1"/>
        <end position="95"/>
    </location>
</feature>
<evidence type="ECO:0000313" key="11">
    <source>
        <dbReference type="EMBL" id="GAU43123.1"/>
    </source>
</evidence>
<dbReference type="InterPro" id="IPR018289">
    <property type="entry name" value="MULE_transposase_dom"/>
</dbReference>
<dbReference type="EMBL" id="DF973958">
    <property type="protein sequence ID" value="GAU43123.1"/>
    <property type="molecule type" value="Genomic_DNA"/>
</dbReference>
<keyword evidence="5" id="KW-0238">DNA-binding</keyword>
<feature type="compositionally biased region" description="Basic residues" evidence="8">
    <location>
        <begin position="651"/>
        <end position="662"/>
    </location>
</feature>
<feature type="compositionally biased region" description="Basic residues" evidence="8">
    <location>
        <begin position="594"/>
        <end position="607"/>
    </location>
</feature>
<dbReference type="Pfam" id="PF03108">
    <property type="entry name" value="DBD_Tnp_Mut"/>
    <property type="match status" value="1"/>
</dbReference>
<evidence type="ECO:0000256" key="6">
    <source>
        <dbReference type="ARBA" id="ARBA00023172"/>
    </source>
</evidence>
<dbReference type="SUPFAM" id="SSF57756">
    <property type="entry name" value="Retrovirus zinc finger-like domains"/>
    <property type="match status" value="1"/>
</dbReference>
<dbReference type="InterPro" id="IPR004332">
    <property type="entry name" value="Transposase_MuDR"/>
</dbReference>